<feature type="signal peptide" evidence="1">
    <location>
        <begin position="1"/>
        <end position="25"/>
    </location>
</feature>
<dbReference type="Proteomes" id="UP001215280">
    <property type="component" value="Unassembled WGS sequence"/>
</dbReference>
<evidence type="ECO:0000313" key="3">
    <source>
        <dbReference type="Proteomes" id="UP001215280"/>
    </source>
</evidence>
<evidence type="ECO:0000313" key="2">
    <source>
        <dbReference type="EMBL" id="KAJ7736348.1"/>
    </source>
</evidence>
<keyword evidence="1" id="KW-0732">Signal</keyword>
<keyword evidence="3" id="KW-1185">Reference proteome</keyword>
<dbReference type="EMBL" id="JARJLG010000149">
    <property type="protein sequence ID" value="KAJ7736348.1"/>
    <property type="molecule type" value="Genomic_DNA"/>
</dbReference>
<comment type="caution">
    <text evidence="2">The sequence shown here is derived from an EMBL/GenBank/DDBJ whole genome shotgun (WGS) entry which is preliminary data.</text>
</comment>
<accession>A0AAD7I6T4</accession>
<feature type="chain" id="PRO_5041967308" evidence="1">
    <location>
        <begin position="26"/>
        <end position="326"/>
    </location>
</feature>
<name>A0AAD7I6T4_9AGAR</name>
<sequence length="326" mass="36109">MPICNLIGRLLVLCISLLIVQRLQSAIFAPLCAIPLLRHSDACHAMKMSFNWHWCSATPFITSTSWCQNIGRSTDSEDSGGKVGRFTPAVISDIHELLMAVDDLTLMVEQSGLKNHALLRGQLNLLVETGLACKNEVQKYASQLSGALSLIIDSADFTLSIIESPGWLPRRNHAEAKLALHWTHQTFGLYIHDLVHSGNQTSECMRILDDSVSAAKYLLTETRRLTEQEIDHLLGLWSYLGGRRSLLVEARARLTILTSARIHAKTIHKMVWDAQAHLKELEINSQLLHTFASAPRIAGDSSREAMHGLSSGCRNIQAIMLSADDS</sequence>
<evidence type="ECO:0000256" key="1">
    <source>
        <dbReference type="SAM" id="SignalP"/>
    </source>
</evidence>
<reference evidence="2" key="1">
    <citation type="submission" date="2023-03" db="EMBL/GenBank/DDBJ databases">
        <title>Massive genome expansion in bonnet fungi (Mycena s.s.) driven by repeated elements and novel gene families across ecological guilds.</title>
        <authorList>
            <consortium name="Lawrence Berkeley National Laboratory"/>
            <person name="Harder C.B."/>
            <person name="Miyauchi S."/>
            <person name="Viragh M."/>
            <person name="Kuo A."/>
            <person name="Thoen E."/>
            <person name="Andreopoulos B."/>
            <person name="Lu D."/>
            <person name="Skrede I."/>
            <person name="Drula E."/>
            <person name="Henrissat B."/>
            <person name="Morin E."/>
            <person name="Kohler A."/>
            <person name="Barry K."/>
            <person name="LaButti K."/>
            <person name="Morin E."/>
            <person name="Salamov A."/>
            <person name="Lipzen A."/>
            <person name="Mereny Z."/>
            <person name="Hegedus B."/>
            <person name="Baldrian P."/>
            <person name="Stursova M."/>
            <person name="Weitz H."/>
            <person name="Taylor A."/>
            <person name="Grigoriev I.V."/>
            <person name="Nagy L.G."/>
            <person name="Martin F."/>
            <person name="Kauserud H."/>
        </authorList>
    </citation>
    <scope>NUCLEOTIDE SEQUENCE</scope>
    <source>
        <strain evidence="2">CBHHK188m</strain>
    </source>
</reference>
<protein>
    <submittedName>
        <fullName evidence="2">Uncharacterized protein</fullName>
    </submittedName>
</protein>
<organism evidence="2 3">
    <name type="scientific">Mycena maculata</name>
    <dbReference type="NCBI Taxonomy" id="230809"/>
    <lineage>
        <taxon>Eukaryota</taxon>
        <taxon>Fungi</taxon>
        <taxon>Dikarya</taxon>
        <taxon>Basidiomycota</taxon>
        <taxon>Agaricomycotina</taxon>
        <taxon>Agaricomycetes</taxon>
        <taxon>Agaricomycetidae</taxon>
        <taxon>Agaricales</taxon>
        <taxon>Marasmiineae</taxon>
        <taxon>Mycenaceae</taxon>
        <taxon>Mycena</taxon>
    </lineage>
</organism>
<proteinExistence type="predicted"/>
<dbReference type="AlphaFoldDB" id="A0AAD7I6T4"/>
<gene>
    <name evidence="2" type="ORF">DFH07DRAFT_779694</name>
</gene>